<organism evidence="1">
    <name type="scientific">Arundo donax</name>
    <name type="common">Giant reed</name>
    <name type="synonym">Donax arundinaceus</name>
    <dbReference type="NCBI Taxonomy" id="35708"/>
    <lineage>
        <taxon>Eukaryota</taxon>
        <taxon>Viridiplantae</taxon>
        <taxon>Streptophyta</taxon>
        <taxon>Embryophyta</taxon>
        <taxon>Tracheophyta</taxon>
        <taxon>Spermatophyta</taxon>
        <taxon>Magnoliopsida</taxon>
        <taxon>Liliopsida</taxon>
        <taxon>Poales</taxon>
        <taxon>Poaceae</taxon>
        <taxon>PACMAD clade</taxon>
        <taxon>Arundinoideae</taxon>
        <taxon>Arundineae</taxon>
        <taxon>Arundo</taxon>
    </lineage>
</organism>
<dbReference type="EMBL" id="GBRH01222377">
    <property type="protein sequence ID" value="JAD75518.1"/>
    <property type="molecule type" value="Transcribed_RNA"/>
</dbReference>
<protein>
    <submittedName>
        <fullName evidence="1">Uncharacterized protein</fullName>
    </submittedName>
</protein>
<proteinExistence type="predicted"/>
<sequence>MIFFTSAAHSSNILCDKPTIFSTDLKNQTREYELLIFSGRVRYCFESGRSLPNFKMRFFIALRQHINKCSNFMGLHDSQRRPSNFTSRSLSRWRI</sequence>
<reference evidence="1" key="2">
    <citation type="journal article" date="2015" name="Data Brief">
        <title>Shoot transcriptome of the giant reed, Arundo donax.</title>
        <authorList>
            <person name="Barrero R.A."/>
            <person name="Guerrero F.D."/>
            <person name="Moolhuijzen P."/>
            <person name="Goolsby J.A."/>
            <person name="Tidwell J."/>
            <person name="Bellgard S.E."/>
            <person name="Bellgard M.I."/>
        </authorList>
    </citation>
    <scope>NUCLEOTIDE SEQUENCE</scope>
    <source>
        <tissue evidence="1">Shoot tissue taken approximately 20 cm above the soil surface</tissue>
    </source>
</reference>
<accession>A0A0A9CM45</accession>
<reference evidence="1" key="1">
    <citation type="submission" date="2014-09" db="EMBL/GenBank/DDBJ databases">
        <authorList>
            <person name="Magalhaes I.L.F."/>
            <person name="Oliveira U."/>
            <person name="Santos F.R."/>
            <person name="Vidigal T.H.D.A."/>
            <person name="Brescovit A.D."/>
            <person name="Santos A.J."/>
        </authorList>
    </citation>
    <scope>NUCLEOTIDE SEQUENCE</scope>
    <source>
        <tissue evidence="1">Shoot tissue taken approximately 20 cm above the soil surface</tissue>
    </source>
</reference>
<evidence type="ECO:0000313" key="1">
    <source>
        <dbReference type="EMBL" id="JAD75518.1"/>
    </source>
</evidence>
<dbReference type="AlphaFoldDB" id="A0A0A9CM45"/>
<name>A0A0A9CM45_ARUDO</name>